<dbReference type="InterPro" id="IPR000182">
    <property type="entry name" value="GNAT_dom"/>
</dbReference>
<keyword evidence="2" id="KW-0689">Ribosomal protein</keyword>
<dbReference type="PROSITE" id="PS51186">
    <property type="entry name" value="GNAT"/>
    <property type="match status" value="1"/>
</dbReference>
<dbReference type="InterPro" id="IPR050276">
    <property type="entry name" value="MshD_Acetyltransferase"/>
</dbReference>
<dbReference type="Gene3D" id="3.40.630.30">
    <property type="match status" value="1"/>
</dbReference>
<feature type="domain" description="N-acetyltransferase" evidence="1">
    <location>
        <begin position="6"/>
        <end position="171"/>
    </location>
</feature>
<dbReference type="SUPFAM" id="SSF55729">
    <property type="entry name" value="Acyl-CoA N-acyltransferases (Nat)"/>
    <property type="match status" value="1"/>
</dbReference>
<evidence type="ECO:0000313" key="3">
    <source>
        <dbReference type="Proteomes" id="UP000523821"/>
    </source>
</evidence>
<name>A0A7W9FLZ0_9HYPH</name>
<sequence>MSTLSIEVRRAEKADAGAISEVHDTAWRHAYEGMIPARELARMIARRGAAWWERAIRRGTGMLVLDVGGTVAGYVTFGPNRARNLVQRGEVYELYLRPEYQGVGLGTRLFLAARRELLRHGFDSAVVWALADNDGACRFYRNAGGRRIARGSERFGDVTLAKVAFAFARSG</sequence>
<dbReference type="GO" id="GO:0005840">
    <property type="term" value="C:ribosome"/>
    <property type="evidence" value="ECO:0007669"/>
    <property type="project" value="UniProtKB-KW"/>
</dbReference>
<dbReference type="RefSeq" id="WP_183855606.1">
    <property type="nucleotide sequence ID" value="NZ_JACHOO010000004.1"/>
</dbReference>
<dbReference type="Pfam" id="PF00583">
    <property type="entry name" value="Acetyltransf_1"/>
    <property type="match status" value="1"/>
</dbReference>
<dbReference type="PANTHER" id="PTHR43617">
    <property type="entry name" value="L-AMINO ACID N-ACETYLTRANSFERASE"/>
    <property type="match status" value="1"/>
</dbReference>
<dbReference type="Proteomes" id="UP000523821">
    <property type="component" value="Unassembled WGS sequence"/>
</dbReference>
<dbReference type="CDD" id="cd04301">
    <property type="entry name" value="NAT_SF"/>
    <property type="match status" value="1"/>
</dbReference>
<protein>
    <submittedName>
        <fullName evidence="2">Ribosomal protein S18 acetylase RimI-like enzyme</fullName>
    </submittedName>
</protein>
<dbReference type="AlphaFoldDB" id="A0A7W9FLZ0"/>
<dbReference type="PANTHER" id="PTHR43617:SF30">
    <property type="entry name" value="HISTONE ACETYLTRANSFERASE"/>
    <property type="match status" value="1"/>
</dbReference>
<comment type="caution">
    <text evidence="2">The sequence shown here is derived from an EMBL/GenBank/DDBJ whole genome shotgun (WGS) entry which is preliminary data.</text>
</comment>
<dbReference type="EMBL" id="JACHOO010000004">
    <property type="protein sequence ID" value="MBB5753105.1"/>
    <property type="molecule type" value="Genomic_DNA"/>
</dbReference>
<keyword evidence="2" id="KW-0687">Ribonucleoprotein</keyword>
<keyword evidence="3" id="KW-1185">Reference proteome</keyword>
<evidence type="ECO:0000313" key="2">
    <source>
        <dbReference type="EMBL" id="MBB5753105.1"/>
    </source>
</evidence>
<evidence type="ECO:0000259" key="1">
    <source>
        <dbReference type="PROSITE" id="PS51186"/>
    </source>
</evidence>
<proteinExistence type="predicted"/>
<gene>
    <name evidence="2" type="ORF">GGQ63_002171</name>
</gene>
<dbReference type="InterPro" id="IPR016181">
    <property type="entry name" value="Acyl_CoA_acyltransferase"/>
</dbReference>
<accession>A0A7W9FLZ0</accession>
<reference evidence="2 3" key="1">
    <citation type="submission" date="2020-08" db="EMBL/GenBank/DDBJ databases">
        <title>Genomic Encyclopedia of Type Strains, Phase IV (KMG-IV): sequencing the most valuable type-strain genomes for metagenomic binning, comparative biology and taxonomic classification.</title>
        <authorList>
            <person name="Goeker M."/>
        </authorList>
    </citation>
    <scope>NUCLEOTIDE SEQUENCE [LARGE SCALE GENOMIC DNA]</scope>
    <source>
        <strain evidence="2 3">DSM 16268</strain>
    </source>
</reference>
<dbReference type="GO" id="GO:0016747">
    <property type="term" value="F:acyltransferase activity, transferring groups other than amino-acyl groups"/>
    <property type="evidence" value="ECO:0007669"/>
    <property type="project" value="InterPro"/>
</dbReference>
<organism evidence="2 3">
    <name type="scientific">Prosthecomicrobium pneumaticum</name>
    <dbReference type="NCBI Taxonomy" id="81895"/>
    <lineage>
        <taxon>Bacteria</taxon>
        <taxon>Pseudomonadati</taxon>
        <taxon>Pseudomonadota</taxon>
        <taxon>Alphaproteobacteria</taxon>
        <taxon>Hyphomicrobiales</taxon>
        <taxon>Kaistiaceae</taxon>
        <taxon>Prosthecomicrobium</taxon>
    </lineage>
</organism>